<evidence type="ECO:0000256" key="2">
    <source>
        <dbReference type="ARBA" id="ARBA00010617"/>
    </source>
</evidence>
<dbReference type="InterPro" id="IPR047146">
    <property type="entry name" value="Cyt_P450_E_CYP52_fungi"/>
</dbReference>
<dbReference type="PROSITE" id="PS00086">
    <property type="entry name" value="CYTOCHROME_P450"/>
    <property type="match status" value="1"/>
</dbReference>
<dbReference type="SUPFAM" id="SSF48264">
    <property type="entry name" value="Cytochrome P450"/>
    <property type="match status" value="1"/>
</dbReference>
<evidence type="ECO:0000256" key="8">
    <source>
        <dbReference type="RuleBase" id="RU000461"/>
    </source>
</evidence>
<feature type="signal peptide" evidence="9">
    <location>
        <begin position="1"/>
        <end position="22"/>
    </location>
</feature>
<keyword evidence="6 8" id="KW-0408">Iron</keyword>
<keyword evidence="4 8" id="KW-0479">Metal-binding</keyword>
<dbReference type="CDD" id="cd11063">
    <property type="entry name" value="CYP52"/>
    <property type="match status" value="1"/>
</dbReference>
<evidence type="ECO:0000256" key="9">
    <source>
        <dbReference type="SAM" id="SignalP"/>
    </source>
</evidence>
<dbReference type="PRINTS" id="PR00463">
    <property type="entry name" value="EP450I"/>
</dbReference>
<evidence type="ECO:0000256" key="1">
    <source>
        <dbReference type="ARBA" id="ARBA00001971"/>
    </source>
</evidence>
<dbReference type="InterPro" id="IPR017972">
    <property type="entry name" value="Cyt_P450_CS"/>
</dbReference>
<keyword evidence="9" id="KW-0732">Signal</keyword>
<comment type="cofactor">
    <cofactor evidence="1">
        <name>heme</name>
        <dbReference type="ChEBI" id="CHEBI:30413"/>
    </cofactor>
</comment>
<dbReference type="InterPro" id="IPR001128">
    <property type="entry name" value="Cyt_P450"/>
</dbReference>
<evidence type="ECO:0000256" key="5">
    <source>
        <dbReference type="ARBA" id="ARBA00023002"/>
    </source>
</evidence>
<name>A0ABR4PW54_9HELO</name>
<evidence type="ECO:0000313" key="10">
    <source>
        <dbReference type="EMBL" id="KAL3427594.1"/>
    </source>
</evidence>
<dbReference type="Pfam" id="PF00067">
    <property type="entry name" value="p450"/>
    <property type="match status" value="1"/>
</dbReference>
<evidence type="ECO:0000256" key="7">
    <source>
        <dbReference type="ARBA" id="ARBA00023033"/>
    </source>
</evidence>
<dbReference type="InterPro" id="IPR036396">
    <property type="entry name" value="Cyt_P450_sf"/>
</dbReference>
<accession>A0ABR4PW54</accession>
<dbReference type="InterPro" id="IPR002401">
    <property type="entry name" value="Cyt_P450_E_grp-I"/>
</dbReference>
<reference evidence="10 11" key="1">
    <citation type="submission" date="2024-06" db="EMBL/GenBank/DDBJ databases">
        <title>Complete genome of Phlyctema vagabunda strain 19-DSS-EL-015.</title>
        <authorList>
            <person name="Fiorenzani C."/>
        </authorList>
    </citation>
    <scope>NUCLEOTIDE SEQUENCE [LARGE SCALE GENOMIC DNA]</scope>
    <source>
        <strain evidence="10 11">19-DSS-EL-015</strain>
    </source>
</reference>
<proteinExistence type="inferred from homology"/>
<keyword evidence="7 8" id="KW-0503">Monooxygenase</keyword>
<dbReference type="PANTHER" id="PTHR24287:SF1">
    <property type="entry name" value="P450, PUTATIVE (EUROFUNG)-RELATED"/>
    <property type="match status" value="1"/>
</dbReference>
<organism evidence="10 11">
    <name type="scientific">Phlyctema vagabunda</name>
    <dbReference type="NCBI Taxonomy" id="108571"/>
    <lineage>
        <taxon>Eukaryota</taxon>
        <taxon>Fungi</taxon>
        <taxon>Dikarya</taxon>
        <taxon>Ascomycota</taxon>
        <taxon>Pezizomycotina</taxon>
        <taxon>Leotiomycetes</taxon>
        <taxon>Helotiales</taxon>
        <taxon>Dermateaceae</taxon>
        <taxon>Phlyctema</taxon>
    </lineage>
</organism>
<protein>
    <submittedName>
        <fullName evidence="10">Cytochrome p450 family protein</fullName>
    </submittedName>
</protein>
<gene>
    <name evidence="10" type="ORF">PVAG01_01103</name>
</gene>
<dbReference type="PANTHER" id="PTHR24287">
    <property type="entry name" value="P450, PUTATIVE (EUROFUNG)-RELATED"/>
    <property type="match status" value="1"/>
</dbReference>
<dbReference type="PRINTS" id="PR00385">
    <property type="entry name" value="P450"/>
</dbReference>
<evidence type="ECO:0000256" key="3">
    <source>
        <dbReference type="ARBA" id="ARBA00022617"/>
    </source>
</evidence>
<dbReference type="EMBL" id="JBFCZG010000001">
    <property type="protein sequence ID" value="KAL3427594.1"/>
    <property type="molecule type" value="Genomic_DNA"/>
</dbReference>
<keyword evidence="5 8" id="KW-0560">Oxidoreductase</keyword>
<sequence>MAILLTLGLLVLTWLIVSQARAWLRWRSFEKWGRTQGCGVTPTLKNKLPGGIERFAFIFTAKADFDFLEDVIRAPYKSISGYTYRVNSFLGSQINNADPENIQAILATKFQDFDLGEIRRKNFHDVFGDGIFTSEGEAWQHDRAQLKPQFTRAQVSDLDAAERHLQIMFKAFPEEGADGSTEEFDIKPMFYRYTMDASTEFLFGQSVNSQTRALSPDNASKGELEQDIDFAEALNFSQEYVAFRFRLARYYWLANSKKFQRACHNIKEFVGNFVQRALDPDNKRPAPLPGQKEKFVLIDALVAESTDATHVRDQALHLLAAGRDTTASLLSWTILLISRHPDEFKKVREAVLSQFGSEQTPTGEFNFSTLKACKPLTYLLFETLRLYPLLPMNGRRAVRNTTLPTGGGPDGKQPIPIRKGEQVGFSTYVLHRRQDIWGEDADEFRPSRWEGRKLGWEFIPFSGGPRICLGQQYALNEASYVVARFVQRYDKIEGWNINAPINPSLGLTLSPPDVKIRLHKASS</sequence>
<keyword evidence="3 8" id="KW-0349">Heme</keyword>
<evidence type="ECO:0000256" key="6">
    <source>
        <dbReference type="ARBA" id="ARBA00023004"/>
    </source>
</evidence>
<evidence type="ECO:0000313" key="11">
    <source>
        <dbReference type="Proteomes" id="UP001629113"/>
    </source>
</evidence>
<keyword evidence="11" id="KW-1185">Reference proteome</keyword>
<feature type="chain" id="PRO_5047444271" evidence="9">
    <location>
        <begin position="23"/>
        <end position="523"/>
    </location>
</feature>
<comment type="similarity">
    <text evidence="2 8">Belongs to the cytochrome P450 family.</text>
</comment>
<comment type="caution">
    <text evidence="10">The sequence shown here is derived from an EMBL/GenBank/DDBJ whole genome shotgun (WGS) entry which is preliminary data.</text>
</comment>
<dbReference type="Proteomes" id="UP001629113">
    <property type="component" value="Unassembled WGS sequence"/>
</dbReference>
<dbReference type="Gene3D" id="1.10.630.10">
    <property type="entry name" value="Cytochrome P450"/>
    <property type="match status" value="1"/>
</dbReference>
<evidence type="ECO:0000256" key="4">
    <source>
        <dbReference type="ARBA" id="ARBA00022723"/>
    </source>
</evidence>